<dbReference type="SUPFAM" id="SSF101738">
    <property type="entry name" value="SspB-like"/>
    <property type="match status" value="1"/>
</dbReference>
<reference evidence="3" key="1">
    <citation type="journal article" date="2019" name="Int. J. Syst. Evol. Microbiol.">
        <title>The Global Catalogue of Microorganisms (GCM) 10K type strain sequencing project: providing services to taxonomists for standard genome sequencing and annotation.</title>
        <authorList>
            <consortium name="The Broad Institute Genomics Platform"/>
            <consortium name="The Broad Institute Genome Sequencing Center for Infectious Disease"/>
            <person name="Wu L."/>
            <person name="Ma J."/>
        </authorList>
    </citation>
    <scope>NUCLEOTIDE SEQUENCE [LARGE SCALE GENOMIC DNA]</scope>
    <source>
        <strain evidence="3">NBRC 100033</strain>
    </source>
</reference>
<dbReference type="PANTHER" id="PTHR37486">
    <property type="entry name" value="STRINGENT STARVATION PROTEIN B"/>
    <property type="match status" value="1"/>
</dbReference>
<dbReference type="PIRSF" id="PIRSF005276">
    <property type="entry name" value="SspB"/>
    <property type="match status" value="1"/>
</dbReference>
<dbReference type="EMBL" id="BSOR01000011">
    <property type="protein sequence ID" value="GLR63157.1"/>
    <property type="molecule type" value="Genomic_DNA"/>
</dbReference>
<feature type="region of interest" description="Disordered" evidence="1">
    <location>
        <begin position="109"/>
        <end position="145"/>
    </location>
</feature>
<protein>
    <submittedName>
        <fullName evidence="2">Stringent starvation protein B</fullName>
    </submittedName>
</protein>
<evidence type="ECO:0000313" key="2">
    <source>
        <dbReference type="EMBL" id="GLR63157.1"/>
    </source>
</evidence>
<sequence length="145" mass="15917">MSTSSRPYLLRAIYEWLLDNNLTPHIVIATDMPGVEVPSSQTEQGQLVLNISPDACRDLIMGNQEVTFGTRFSGTPRQIRSPLNAIMAIYARENGQGMVFGQEPQLEGLEPSSAEVPEADLTKASDTKSTKQSSSKKVSHLRIVK</sequence>
<gene>
    <name evidence="2" type="ORF">GCM10007878_05920</name>
</gene>
<name>A0ABQ5ZXU2_9GAMM</name>
<dbReference type="NCBIfam" id="NF008769">
    <property type="entry name" value="PRK11798.2-5"/>
    <property type="match status" value="1"/>
</dbReference>
<accession>A0ABQ5ZXU2</accession>
<comment type="caution">
    <text evidence="2">The sequence shown here is derived from an EMBL/GenBank/DDBJ whole genome shotgun (WGS) entry which is preliminary data.</text>
</comment>
<dbReference type="PANTHER" id="PTHR37486:SF1">
    <property type="entry name" value="STRINGENT STARVATION PROTEIN B"/>
    <property type="match status" value="1"/>
</dbReference>
<dbReference type="InterPro" id="IPR036760">
    <property type="entry name" value="SspB-like_sf"/>
</dbReference>
<dbReference type="Proteomes" id="UP001156682">
    <property type="component" value="Unassembled WGS sequence"/>
</dbReference>
<evidence type="ECO:0000313" key="3">
    <source>
        <dbReference type="Proteomes" id="UP001156682"/>
    </source>
</evidence>
<dbReference type="RefSeq" id="WP_027850265.1">
    <property type="nucleotide sequence ID" value="NZ_BSOR01000011.1"/>
</dbReference>
<dbReference type="Pfam" id="PF04386">
    <property type="entry name" value="SspB"/>
    <property type="match status" value="1"/>
</dbReference>
<evidence type="ECO:0000256" key="1">
    <source>
        <dbReference type="SAM" id="MobiDB-lite"/>
    </source>
</evidence>
<dbReference type="InterPro" id="IPR007481">
    <property type="entry name" value="SspB"/>
</dbReference>
<feature type="compositionally biased region" description="Basic and acidic residues" evidence="1">
    <location>
        <begin position="120"/>
        <end position="129"/>
    </location>
</feature>
<keyword evidence="3" id="KW-1185">Reference proteome</keyword>
<dbReference type="Gene3D" id="2.30.30.220">
    <property type="entry name" value="SspB-like"/>
    <property type="match status" value="1"/>
</dbReference>
<organism evidence="2 3">
    <name type="scientific">Marinospirillum insulare</name>
    <dbReference type="NCBI Taxonomy" id="217169"/>
    <lineage>
        <taxon>Bacteria</taxon>
        <taxon>Pseudomonadati</taxon>
        <taxon>Pseudomonadota</taxon>
        <taxon>Gammaproteobacteria</taxon>
        <taxon>Oceanospirillales</taxon>
        <taxon>Oceanospirillaceae</taxon>
        <taxon>Marinospirillum</taxon>
    </lineage>
</organism>
<proteinExistence type="predicted"/>